<feature type="transmembrane region" description="Helical" evidence="1">
    <location>
        <begin position="12"/>
        <end position="31"/>
    </location>
</feature>
<dbReference type="EMBL" id="CP129683">
    <property type="protein sequence ID" value="XDS50073.1"/>
    <property type="molecule type" value="Genomic_DNA"/>
</dbReference>
<keyword evidence="1" id="KW-0472">Membrane</keyword>
<protein>
    <recommendedName>
        <fullName evidence="5">DUF3311 domain-containing protein</fullName>
    </recommendedName>
</protein>
<name>A0AB39UBJ0_9BIFI</name>
<dbReference type="KEGG" id="bfk:QN062_06620"/>
<sequence length="91" mass="10036">MKDIIRSVSARTKNIIFGVLYAILVLIAIFPPLYLAGSGQGTLFLGAPLSIWYWLGDFIVLVAVMFGFYAVENIRGEVDPENNPQTLTEGE</sequence>
<keyword evidence="1" id="KW-1133">Transmembrane helix</keyword>
<evidence type="ECO:0000256" key="1">
    <source>
        <dbReference type="SAM" id="Phobius"/>
    </source>
</evidence>
<keyword evidence="1" id="KW-0812">Transmembrane</keyword>
<evidence type="ECO:0000313" key="4">
    <source>
        <dbReference type="EMBL" id="XDS50073.1"/>
    </source>
</evidence>
<dbReference type="EMBL" id="CP129682">
    <property type="protein sequence ID" value="XDS48847.1"/>
    <property type="molecule type" value="Genomic_DNA"/>
</dbReference>
<gene>
    <name evidence="4" type="ORF">QN062_06620</name>
    <name evidence="3" type="ORF">QN216_00815</name>
    <name evidence="2" type="ORF">QN217_09630</name>
</gene>
<dbReference type="EMBL" id="CP129675">
    <property type="protein sequence ID" value="XDS46373.1"/>
    <property type="molecule type" value="Genomic_DNA"/>
</dbReference>
<evidence type="ECO:0000313" key="2">
    <source>
        <dbReference type="EMBL" id="XDS46373.1"/>
    </source>
</evidence>
<dbReference type="RefSeq" id="WP_369341045.1">
    <property type="nucleotide sequence ID" value="NZ_CP129675.1"/>
</dbReference>
<proteinExistence type="predicted"/>
<accession>A0AB39UBJ0</accession>
<feature type="transmembrane region" description="Helical" evidence="1">
    <location>
        <begin position="51"/>
        <end position="71"/>
    </location>
</feature>
<evidence type="ECO:0000313" key="3">
    <source>
        <dbReference type="EMBL" id="XDS48847.1"/>
    </source>
</evidence>
<reference evidence="2" key="1">
    <citation type="submission" date="2023-07" db="EMBL/GenBank/DDBJ databases">
        <title>Bifidobacterium aquikefiriaerophilum sp. nov. and Bifidobacterium eccum sp. nov., isolated from water kefir.</title>
        <authorList>
            <person name="Breselge S."/>
            <person name="Bellassi P."/>
            <person name="Barcenilla C."/>
            <person name="Alvarez-Ordonez A."/>
            <person name="Morelli L."/>
            <person name="Cotter P.D."/>
        </authorList>
    </citation>
    <scope>NUCLEOTIDE SEQUENCE</scope>
    <source>
        <strain evidence="4">WK012_4_13</strain>
        <strain evidence="3">WK013_4_14</strain>
        <strain evidence="2">WK048_4_13</strain>
    </source>
</reference>
<dbReference type="AlphaFoldDB" id="A0AB39UBJ0"/>
<organism evidence="2">
    <name type="scientific">Bifidobacterium fermentum</name>
    <dbReference type="NCBI Taxonomy" id="3059035"/>
    <lineage>
        <taxon>Bacteria</taxon>
        <taxon>Bacillati</taxon>
        <taxon>Actinomycetota</taxon>
        <taxon>Actinomycetes</taxon>
        <taxon>Bifidobacteriales</taxon>
        <taxon>Bifidobacteriaceae</taxon>
        <taxon>Bifidobacterium</taxon>
    </lineage>
</organism>
<evidence type="ECO:0008006" key="5">
    <source>
        <dbReference type="Google" id="ProtNLM"/>
    </source>
</evidence>